<accession>A0A419ASA0</accession>
<dbReference type="SUPFAM" id="SSF53955">
    <property type="entry name" value="Lysozyme-like"/>
    <property type="match status" value="1"/>
</dbReference>
<dbReference type="Gene3D" id="1.10.530.10">
    <property type="match status" value="1"/>
</dbReference>
<evidence type="ECO:0000313" key="4">
    <source>
        <dbReference type="Proteomes" id="UP000283655"/>
    </source>
</evidence>
<dbReference type="RefSeq" id="WP_119874610.1">
    <property type="nucleotide sequence ID" value="NZ_QZDH01000053.1"/>
</dbReference>
<dbReference type="Pfam" id="PF01464">
    <property type="entry name" value="SLT"/>
    <property type="match status" value="1"/>
</dbReference>
<protein>
    <submittedName>
        <fullName evidence="3">Type III secretion system protein</fullName>
    </submittedName>
</protein>
<dbReference type="InterPro" id="IPR023346">
    <property type="entry name" value="Lysozyme-like_dom_sf"/>
</dbReference>
<feature type="signal peptide" evidence="1">
    <location>
        <begin position="1"/>
        <end position="20"/>
    </location>
</feature>
<dbReference type="EMBL" id="QZDH01000053">
    <property type="protein sequence ID" value="RJL48616.1"/>
    <property type="molecule type" value="Genomic_DNA"/>
</dbReference>
<evidence type="ECO:0000256" key="1">
    <source>
        <dbReference type="SAM" id="SignalP"/>
    </source>
</evidence>
<gene>
    <name evidence="3" type="ORF">D5071_17980</name>
</gene>
<keyword evidence="1" id="KW-0732">Signal</keyword>
<feature type="domain" description="Transglycosylase SLT" evidence="2">
    <location>
        <begin position="27"/>
        <end position="124"/>
    </location>
</feature>
<comment type="caution">
    <text evidence="3">The sequence shown here is derived from an EMBL/GenBank/DDBJ whole genome shotgun (WGS) entry which is preliminary data.</text>
</comment>
<dbReference type="CDD" id="cd13400">
    <property type="entry name" value="LT_IagB-like"/>
    <property type="match status" value="1"/>
</dbReference>
<evidence type="ECO:0000259" key="2">
    <source>
        <dbReference type="Pfam" id="PF01464"/>
    </source>
</evidence>
<feature type="chain" id="PRO_5019429573" evidence="1">
    <location>
        <begin position="21"/>
        <end position="166"/>
    </location>
</feature>
<dbReference type="AlphaFoldDB" id="A0A419ASA0"/>
<name>A0A419ASA0_PECCA</name>
<sequence>MMKKNIILILPFLFPMLVKATTQKYDCITEAAICFQINPLLIKAIILQESGNRQHAIAKNKNNTIDVGLMQINSIHFKELSSIGISEKTLRENSCANVFSGSWILYKTIQKHGYSWDGIGKYHSSTPHHHDKYINKIISIIVNNDNTLNKIQVYSHEEMHKKFKCK</sequence>
<evidence type="ECO:0000313" key="3">
    <source>
        <dbReference type="EMBL" id="RJL48616.1"/>
    </source>
</evidence>
<dbReference type="InterPro" id="IPR008258">
    <property type="entry name" value="Transglycosylase_SLT_dom_1"/>
</dbReference>
<proteinExistence type="predicted"/>
<dbReference type="Proteomes" id="UP000283655">
    <property type="component" value="Unassembled WGS sequence"/>
</dbReference>
<organism evidence="3 4">
    <name type="scientific">Pectobacterium carotovorum</name>
    <name type="common">Erwinia carotovora</name>
    <dbReference type="NCBI Taxonomy" id="554"/>
    <lineage>
        <taxon>Bacteria</taxon>
        <taxon>Pseudomonadati</taxon>
        <taxon>Pseudomonadota</taxon>
        <taxon>Gammaproteobacteria</taxon>
        <taxon>Enterobacterales</taxon>
        <taxon>Pectobacteriaceae</taxon>
        <taxon>Pectobacterium</taxon>
    </lineage>
</organism>
<reference evidence="3 4" key="1">
    <citation type="submission" date="2018-09" db="EMBL/GenBank/DDBJ databases">
        <title>Phylogenetic diversity of Pectobacterium and Dickeya strains causing blackleg disease of potato in Morocco.</title>
        <authorList>
            <person name="Oulghazi S."/>
            <person name="Moumni M."/>
            <person name="Faure D."/>
        </authorList>
    </citation>
    <scope>NUCLEOTIDE SEQUENCE [LARGE SCALE GENOMIC DNA]</scope>
    <source>
        <strain evidence="3 4">S1.15.11.2D</strain>
    </source>
</reference>